<dbReference type="PRINTS" id="PR00081">
    <property type="entry name" value="GDHRDH"/>
</dbReference>
<dbReference type="PANTHER" id="PTHR43639">
    <property type="entry name" value="OXIDOREDUCTASE, SHORT-CHAIN DEHYDROGENASE/REDUCTASE FAMILY (AFU_ORTHOLOGUE AFUA_5G02870)"/>
    <property type="match status" value="1"/>
</dbReference>
<dbReference type="AlphaFoldDB" id="A0A1M6DSH4"/>
<evidence type="ECO:0000256" key="2">
    <source>
        <dbReference type="ARBA" id="ARBA00023002"/>
    </source>
</evidence>
<organism evidence="3 4">
    <name type="scientific">Wenxinia saemankumensis</name>
    <dbReference type="NCBI Taxonomy" id="1447782"/>
    <lineage>
        <taxon>Bacteria</taxon>
        <taxon>Pseudomonadati</taxon>
        <taxon>Pseudomonadota</taxon>
        <taxon>Alphaproteobacteria</taxon>
        <taxon>Rhodobacterales</taxon>
        <taxon>Roseobacteraceae</taxon>
        <taxon>Wenxinia</taxon>
    </lineage>
</organism>
<keyword evidence="2" id="KW-0560">Oxidoreductase</keyword>
<dbReference type="Pfam" id="PF13561">
    <property type="entry name" value="adh_short_C2"/>
    <property type="match status" value="1"/>
</dbReference>
<dbReference type="InterPro" id="IPR036291">
    <property type="entry name" value="NAD(P)-bd_dom_sf"/>
</dbReference>
<dbReference type="EMBL" id="FQYO01000003">
    <property type="protein sequence ID" value="SHI76172.1"/>
    <property type="molecule type" value="Genomic_DNA"/>
</dbReference>
<dbReference type="PANTHER" id="PTHR43639:SF1">
    <property type="entry name" value="SHORT-CHAIN DEHYDROGENASE_REDUCTASE FAMILY PROTEIN"/>
    <property type="match status" value="1"/>
</dbReference>
<accession>A0A1M6DSH4</accession>
<dbReference type="STRING" id="1447782.SAMN05444417_1578"/>
<dbReference type="NCBIfam" id="NF006597">
    <property type="entry name" value="PRK09134.1"/>
    <property type="match status" value="1"/>
</dbReference>
<dbReference type="Gene3D" id="3.40.50.720">
    <property type="entry name" value="NAD(P)-binding Rossmann-like Domain"/>
    <property type="match status" value="1"/>
</dbReference>
<proteinExistence type="inferred from homology"/>
<evidence type="ECO:0000256" key="1">
    <source>
        <dbReference type="ARBA" id="ARBA00006484"/>
    </source>
</evidence>
<dbReference type="SUPFAM" id="SSF51735">
    <property type="entry name" value="NAD(P)-binding Rossmann-fold domains"/>
    <property type="match status" value="1"/>
</dbReference>
<gene>
    <name evidence="3" type="ORF">SAMN05444417_1578</name>
</gene>
<dbReference type="RefSeq" id="WP_342068326.1">
    <property type="nucleotide sequence ID" value="NZ_FQYO01000003.1"/>
</dbReference>
<dbReference type="Proteomes" id="UP000184292">
    <property type="component" value="Unassembled WGS sequence"/>
</dbReference>
<comment type="similarity">
    <text evidence="1">Belongs to the short-chain dehydrogenases/reductases (SDR) family.</text>
</comment>
<reference evidence="3 4" key="1">
    <citation type="submission" date="2016-11" db="EMBL/GenBank/DDBJ databases">
        <authorList>
            <person name="Jaros S."/>
            <person name="Januszkiewicz K."/>
            <person name="Wedrychowicz H."/>
        </authorList>
    </citation>
    <scope>NUCLEOTIDE SEQUENCE [LARGE SCALE GENOMIC DNA]</scope>
    <source>
        <strain evidence="3 4">DSM 100565</strain>
    </source>
</reference>
<dbReference type="InterPro" id="IPR002347">
    <property type="entry name" value="SDR_fam"/>
</dbReference>
<protein>
    <submittedName>
        <fullName evidence="3">NAD(P)-dependent dehydrogenase, short-chain alcohol dehydrogenase family</fullName>
    </submittedName>
</protein>
<name>A0A1M6DSH4_9RHOB</name>
<keyword evidence="4" id="KW-1185">Reference proteome</keyword>
<evidence type="ECO:0000313" key="4">
    <source>
        <dbReference type="Proteomes" id="UP000184292"/>
    </source>
</evidence>
<dbReference type="GO" id="GO:0016491">
    <property type="term" value="F:oxidoreductase activity"/>
    <property type="evidence" value="ECO:0007669"/>
    <property type="project" value="UniProtKB-KW"/>
</dbReference>
<sequence>MTMRRALVTGGGGRLGRAMAIHLAERGFSVAIHYHRSERGAEETAAACRGEGAGTVLVRADLLDDGETARLVPEAAAALEGPVDLLINSASLFEPDNLGGITGESWHRAMGTNLRAPVMLTQAFAAQCKEPEIDEDGEAQARALVVNMLDQRIEKLTPNYMSYTLAKTALWTFTRTAAQALGPKVRVNAIAPGTTLPSGGQDEAQFRARRRESILRRGPNPRDITAALGYFIDAPAVTGQALIIDGGQHLMWQTRDIPQRD</sequence>
<evidence type="ECO:0000313" key="3">
    <source>
        <dbReference type="EMBL" id="SHI76172.1"/>
    </source>
</evidence>